<comment type="caution">
    <text evidence="2">The sequence shown here is derived from an EMBL/GenBank/DDBJ whole genome shotgun (WGS) entry which is preliminary data.</text>
</comment>
<dbReference type="EMBL" id="JABFUD020000017">
    <property type="protein sequence ID" value="KAI5067301.1"/>
    <property type="molecule type" value="Genomic_DNA"/>
</dbReference>
<keyword evidence="3" id="KW-1185">Reference proteome</keyword>
<protein>
    <submittedName>
        <fullName evidence="2">Uncharacterized protein</fullName>
    </submittedName>
</protein>
<name>A0A9D4ZC63_ADICA</name>
<sequence length="90" mass="9825">MGWAKFEGGAGLQRIRTSTEAPSEDQDYSSTAWETSILQSADVLARAAASLEALEARRKSHWVPRGVEVSSTQATPIKLLGVAGQWMFHH</sequence>
<proteinExistence type="predicted"/>
<evidence type="ECO:0000256" key="1">
    <source>
        <dbReference type="SAM" id="MobiDB-lite"/>
    </source>
</evidence>
<evidence type="ECO:0000313" key="2">
    <source>
        <dbReference type="EMBL" id="KAI5067301.1"/>
    </source>
</evidence>
<dbReference type="Proteomes" id="UP000886520">
    <property type="component" value="Chromosome 17"/>
</dbReference>
<evidence type="ECO:0000313" key="3">
    <source>
        <dbReference type="Proteomes" id="UP000886520"/>
    </source>
</evidence>
<reference evidence="2" key="1">
    <citation type="submission" date="2021-01" db="EMBL/GenBank/DDBJ databases">
        <title>Adiantum capillus-veneris genome.</title>
        <authorList>
            <person name="Fang Y."/>
            <person name="Liao Q."/>
        </authorList>
    </citation>
    <scope>NUCLEOTIDE SEQUENCE</scope>
    <source>
        <strain evidence="2">H3</strain>
        <tissue evidence="2">Leaf</tissue>
    </source>
</reference>
<organism evidence="2 3">
    <name type="scientific">Adiantum capillus-veneris</name>
    <name type="common">Maidenhair fern</name>
    <dbReference type="NCBI Taxonomy" id="13818"/>
    <lineage>
        <taxon>Eukaryota</taxon>
        <taxon>Viridiplantae</taxon>
        <taxon>Streptophyta</taxon>
        <taxon>Embryophyta</taxon>
        <taxon>Tracheophyta</taxon>
        <taxon>Polypodiopsida</taxon>
        <taxon>Polypodiidae</taxon>
        <taxon>Polypodiales</taxon>
        <taxon>Pteridineae</taxon>
        <taxon>Pteridaceae</taxon>
        <taxon>Vittarioideae</taxon>
        <taxon>Adiantum</taxon>
    </lineage>
</organism>
<gene>
    <name evidence="2" type="ORF">GOP47_0017829</name>
</gene>
<accession>A0A9D4ZC63</accession>
<feature type="region of interest" description="Disordered" evidence="1">
    <location>
        <begin position="1"/>
        <end position="29"/>
    </location>
</feature>
<dbReference type="AlphaFoldDB" id="A0A9D4ZC63"/>